<dbReference type="GO" id="GO:0005886">
    <property type="term" value="C:plasma membrane"/>
    <property type="evidence" value="ECO:0007669"/>
    <property type="project" value="UniProtKB-SubCell"/>
</dbReference>
<keyword evidence="2" id="KW-1003">Cell membrane</keyword>
<name>X1RC11_9ZZZZ</name>
<dbReference type="EMBL" id="BARW01005332">
    <property type="protein sequence ID" value="GAI78098.1"/>
    <property type="molecule type" value="Genomic_DNA"/>
</dbReference>
<comment type="caution">
    <text evidence="8">The sequence shown here is derived from an EMBL/GenBank/DDBJ whole genome shotgun (WGS) entry which is preliminary data.</text>
</comment>
<dbReference type="InterPro" id="IPR033479">
    <property type="entry name" value="dCache_1"/>
</dbReference>
<dbReference type="InterPro" id="IPR029151">
    <property type="entry name" value="Sensor-like_sf"/>
</dbReference>
<evidence type="ECO:0000256" key="2">
    <source>
        <dbReference type="ARBA" id="ARBA00022475"/>
    </source>
</evidence>
<keyword evidence="5 6" id="KW-0472">Membrane</keyword>
<gene>
    <name evidence="8" type="ORF">S12H4_11704</name>
</gene>
<feature type="domain" description="Cache" evidence="7">
    <location>
        <begin position="46"/>
        <end position="212"/>
    </location>
</feature>
<evidence type="ECO:0000259" key="7">
    <source>
        <dbReference type="Pfam" id="PF02743"/>
    </source>
</evidence>
<dbReference type="AlphaFoldDB" id="X1RC11"/>
<evidence type="ECO:0000313" key="8">
    <source>
        <dbReference type="EMBL" id="GAI78098.1"/>
    </source>
</evidence>
<evidence type="ECO:0000256" key="6">
    <source>
        <dbReference type="SAM" id="Phobius"/>
    </source>
</evidence>
<reference evidence="8" key="1">
    <citation type="journal article" date="2014" name="Front. Microbiol.">
        <title>High frequency of phylogenetically diverse reductive dehalogenase-homologous genes in deep subseafloor sedimentary metagenomes.</title>
        <authorList>
            <person name="Kawai M."/>
            <person name="Futagami T."/>
            <person name="Toyoda A."/>
            <person name="Takaki Y."/>
            <person name="Nishi S."/>
            <person name="Hori S."/>
            <person name="Arai W."/>
            <person name="Tsubouchi T."/>
            <person name="Morono Y."/>
            <person name="Uchiyama I."/>
            <person name="Ito T."/>
            <person name="Fujiyama A."/>
            <person name="Inagaki F."/>
            <person name="Takami H."/>
        </authorList>
    </citation>
    <scope>NUCLEOTIDE SEQUENCE</scope>
    <source>
        <strain evidence="8">Expedition CK06-06</strain>
    </source>
</reference>
<accession>X1RC11</accession>
<dbReference type="CDD" id="cd18773">
    <property type="entry name" value="PDC1_HK_sensor"/>
    <property type="match status" value="1"/>
</dbReference>
<keyword evidence="3 6" id="KW-0812">Transmembrane</keyword>
<feature type="transmembrane region" description="Helical" evidence="6">
    <location>
        <begin position="7"/>
        <end position="30"/>
    </location>
</feature>
<feature type="non-terminal residue" evidence="8">
    <location>
        <position position="241"/>
    </location>
</feature>
<evidence type="ECO:0000256" key="3">
    <source>
        <dbReference type="ARBA" id="ARBA00022692"/>
    </source>
</evidence>
<proteinExistence type="predicted"/>
<evidence type="ECO:0000256" key="1">
    <source>
        <dbReference type="ARBA" id="ARBA00004651"/>
    </source>
</evidence>
<evidence type="ECO:0000256" key="4">
    <source>
        <dbReference type="ARBA" id="ARBA00022989"/>
    </source>
</evidence>
<dbReference type="SUPFAM" id="SSF103190">
    <property type="entry name" value="Sensory domain-like"/>
    <property type="match status" value="1"/>
</dbReference>
<keyword evidence="4 6" id="KW-1133">Transmembrane helix</keyword>
<organism evidence="8">
    <name type="scientific">marine sediment metagenome</name>
    <dbReference type="NCBI Taxonomy" id="412755"/>
    <lineage>
        <taxon>unclassified sequences</taxon>
        <taxon>metagenomes</taxon>
        <taxon>ecological metagenomes</taxon>
    </lineage>
</organism>
<dbReference type="Gene3D" id="3.30.450.20">
    <property type="entry name" value="PAS domain"/>
    <property type="match status" value="1"/>
</dbReference>
<protein>
    <recommendedName>
        <fullName evidence="7">Cache domain-containing protein</fullName>
    </recommendedName>
</protein>
<comment type="subcellular location">
    <subcellularLocation>
        <location evidence="1">Cell membrane</location>
        <topology evidence="1">Multi-pass membrane protein</topology>
    </subcellularLocation>
</comment>
<dbReference type="Pfam" id="PF02743">
    <property type="entry name" value="dCache_1"/>
    <property type="match status" value="1"/>
</dbReference>
<evidence type="ECO:0000256" key="5">
    <source>
        <dbReference type="ARBA" id="ARBA00023136"/>
    </source>
</evidence>
<sequence length="241" mass="26375">MRFKRLSYQILVVFVLVVIVCLGVSGWFLVQFSENIVTQNISEGDQNFAGRIAQEVEAEMASVKPTLTLLAESRGLRFIEATEVKGEIDRVQRSFPEITSIYVADMEGKQIARTGTEELENVSKIWSFQVAKGGDELVSDIYLKPATSEPMQTITLPIIDNGAVVGVLSADISFQRVMRSIMDIDVGGNGNVVVVADNGRVVAHTHMEQVPELDIARLPAVEAVLAGQEGTMEGYTDELGR</sequence>